<dbReference type="SUPFAM" id="SSF54368">
    <property type="entry name" value="Glutamine synthetase, N-terminal domain"/>
    <property type="match status" value="1"/>
</dbReference>
<feature type="domain" description="GS beta-grasp" evidence="19">
    <location>
        <begin position="30"/>
        <end position="115"/>
    </location>
</feature>
<evidence type="ECO:0000256" key="10">
    <source>
        <dbReference type="ARBA" id="ARBA00022842"/>
    </source>
</evidence>
<dbReference type="Proteomes" id="UP000002217">
    <property type="component" value="Chromosome"/>
</dbReference>
<accession>C8VX74</accession>
<keyword evidence="8 15" id="KW-0547">Nucleotide-binding</keyword>
<feature type="domain" description="GS catalytic" evidence="20">
    <location>
        <begin position="122"/>
        <end position="457"/>
    </location>
</feature>
<feature type="binding site" evidence="14">
    <location>
        <position position="313"/>
    </location>
    <ligand>
        <name>L-glutamate</name>
        <dbReference type="ChEBI" id="CHEBI:29985"/>
    </ligand>
</feature>
<dbReference type="eggNOG" id="COG0174">
    <property type="taxonomic scope" value="Bacteria"/>
</dbReference>
<proteinExistence type="inferred from homology"/>
<evidence type="ECO:0000256" key="2">
    <source>
        <dbReference type="ARBA" id="ARBA00009897"/>
    </source>
</evidence>
<evidence type="ECO:0000256" key="11">
    <source>
        <dbReference type="ARBA" id="ARBA00030136"/>
    </source>
</evidence>
<comment type="catalytic activity">
    <reaction evidence="13">
        <text>L-glutamate + NH4(+) + ATP = L-glutamine + ADP + phosphate + H(+)</text>
        <dbReference type="Rhea" id="RHEA:16169"/>
        <dbReference type="ChEBI" id="CHEBI:15378"/>
        <dbReference type="ChEBI" id="CHEBI:28938"/>
        <dbReference type="ChEBI" id="CHEBI:29985"/>
        <dbReference type="ChEBI" id="CHEBI:30616"/>
        <dbReference type="ChEBI" id="CHEBI:43474"/>
        <dbReference type="ChEBI" id="CHEBI:58359"/>
        <dbReference type="ChEBI" id="CHEBI:456216"/>
        <dbReference type="EC" id="6.3.1.2"/>
    </reaction>
</comment>
<dbReference type="NCBIfam" id="TIGR00653">
    <property type="entry name" value="GlnA"/>
    <property type="match status" value="1"/>
</dbReference>
<dbReference type="HOGENOM" id="CLU_017290_1_3_9"/>
<evidence type="ECO:0000256" key="1">
    <source>
        <dbReference type="ARBA" id="ARBA00004496"/>
    </source>
</evidence>
<dbReference type="InterPro" id="IPR008146">
    <property type="entry name" value="Gln_synth_cat_dom"/>
</dbReference>
<dbReference type="KEGG" id="dae:Dtox_3763"/>
<evidence type="ECO:0000256" key="5">
    <source>
        <dbReference type="ARBA" id="ARBA00022490"/>
    </source>
</evidence>
<sequence length="457" mass="51067">MDFFIFKLGLRCFVLSLLSKEDVLEKAKEYDVKFIRLQFTDILGSFKNIAITIEELERALNGGIMFDNAVIEGFAQSKQSDIYLCPDPETFVIFPWRPRNGAVARLICDVYGSDGEPFSACPRSVLKRVLLEAERLGYGLRSGAEIEFFMFYMDDQGKPTTVTHDQAGYCDLTPVDLGENARRDMVLTLESMGFEISSSHHEVSAGQHEISLKESDALSMADNLATFKFVVRTIAQRHGLHASFMPKPLAGFNGSGLHLHHSLWKEGENAFHAPSHANCQQLSKTAYYYMGGLLEHARALTAITNPLINSYKRLGLDLAAPVLAGWSEQNRSTMIRVPSQRESGTRIVLRSPDGTCNPYLAMAVTLKAGLVGIISKIKPPAAMEENNLHGGLGKIIKNYGLPSNLNEALCALSANEVIKETLGEQIYSRFIETKEEECKRFNTIIHPWEIEEYLRNY</sequence>
<feature type="binding site" evidence="16">
    <location>
        <position position="145"/>
    </location>
    <ligand>
        <name>Mg(2+)</name>
        <dbReference type="ChEBI" id="CHEBI:18420"/>
        <label>1</label>
    </ligand>
</feature>
<feature type="binding site" evidence="14">
    <location>
        <position position="331"/>
    </location>
    <ligand>
        <name>L-glutamate</name>
        <dbReference type="ChEBI" id="CHEBI:29985"/>
    </ligand>
</feature>
<evidence type="ECO:0000256" key="6">
    <source>
        <dbReference type="ARBA" id="ARBA00022598"/>
    </source>
</evidence>
<dbReference type="PANTHER" id="PTHR43785:SF12">
    <property type="entry name" value="TYPE-1 GLUTAMINE SYNTHETASE 2"/>
    <property type="match status" value="1"/>
</dbReference>
<gene>
    <name evidence="21" type="ordered locus">Dtox_3763</name>
</gene>
<dbReference type="PANTHER" id="PTHR43785">
    <property type="entry name" value="GAMMA-GLUTAMYLPUTRESCINE SYNTHETASE"/>
    <property type="match status" value="1"/>
</dbReference>
<evidence type="ECO:0000256" key="17">
    <source>
        <dbReference type="PROSITE-ProRule" id="PRU01330"/>
    </source>
</evidence>
<comment type="subcellular location">
    <subcellularLocation>
        <location evidence="1">Cytoplasm</location>
    </subcellularLocation>
</comment>
<evidence type="ECO:0000259" key="20">
    <source>
        <dbReference type="PROSITE" id="PS51987"/>
    </source>
</evidence>
<evidence type="ECO:0000256" key="4">
    <source>
        <dbReference type="ARBA" id="ARBA00021364"/>
    </source>
</evidence>
<evidence type="ECO:0000256" key="16">
    <source>
        <dbReference type="PIRSR" id="PIRSR604809-3"/>
    </source>
</evidence>
<feature type="binding site" evidence="15">
    <location>
        <position position="331"/>
    </location>
    <ligand>
        <name>ATP</name>
        <dbReference type="ChEBI" id="CHEBI:30616"/>
    </ligand>
</feature>
<dbReference type="InterPro" id="IPR036651">
    <property type="entry name" value="Gln_synt_N_sf"/>
</dbReference>
<organism evidence="21 22">
    <name type="scientific">Desulfofarcimen acetoxidans (strain ATCC 49208 / DSM 771 / KCTC 5769 / VKM B-1644 / 5575)</name>
    <name type="common">Desulfotomaculum acetoxidans</name>
    <dbReference type="NCBI Taxonomy" id="485916"/>
    <lineage>
        <taxon>Bacteria</taxon>
        <taxon>Bacillati</taxon>
        <taxon>Bacillota</taxon>
        <taxon>Clostridia</taxon>
        <taxon>Eubacteriales</taxon>
        <taxon>Peptococcaceae</taxon>
        <taxon>Desulfofarcimen</taxon>
    </lineage>
</organism>
<dbReference type="InterPro" id="IPR014746">
    <property type="entry name" value="Gln_synth/guanido_kin_cat_dom"/>
</dbReference>
<keyword evidence="6" id="KW-0436">Ligase</keyword>
<dbReference type="GO" id="GO:0006542">
    <property type="term" value="P:glutamine biosynthetic process"/>
    <property type="evidence" value="ECO:0007669"/>
    <property type="project" value="InterPro"/>
</dbReference>
<keyword evidence="10 16" id="KW-0460">Magnesium</keyword>
<dbReference type="InterPro" id="IPR027303">
    <property type="entry name" value="Gln_synth_gly_rich_site"/>
</dbReference>
<protein>
    <recommendedName>
        <fullName evidence="4">Glutamine synthetase</fullName>
        <ecNumber evidence="3">6.3.1.2</ecNumber>
    </recommendedName>
    <alternativeName>
        <fullName evidence="12">Glutamate--ammonia ligase</fullName>
    </alternativeName>
    <alternativeName>
        <fullName evidence="11">Glutamine synthetase I alpha</fullName>
    </alternativeName>
</protein>
<dbReference type="AlphaFoldDB" id="C8VX74"/>
<dbReference type="Gene3D" id="3.30.590.10">
    <property type="entry name" value="Glutamine synthetase/guanido kinase, catalytic domain"/>
    <property type="match status" value="1"/>
</dbReference>
<evidence type="ECO:0000256" key="15">
    <source>
        <dbReference type="PIRSR" id="PIRSR604809-2"/>
    </source>
</evidence>
<keyword evidence="9 15" id="KW-0067">ATP-binding</keyword>
<evidence type="ECO:0000256" key="13">
    <source>
        <dbReference type="ARBA" id="ARBA00049436"/>
    </source>
</evidence>
<feature type="binding site" evidence="14">
    <location>
        <begin position="253"/>
        <end position="254"/>
    </location>
    <ligand>
        <name>L-glutamate</name>
        <dbReference type="ChEBI" id="CHEBI:29985"/>
    </ligand>
</feature>
<dbReference type="RefSeq" id="WP_015759154.1">
    <property type="nucleotide sequence ID" value="NC_013216.1"/>
</dbReference>
<evidence type="ECO:0000259" key="19">
    <source>
        <dbReference type="PROSITE" id="PS51986"/>
    </source>
</evidence>
<dbReference type="SMART" id="SM01230">
    <property type="entry name" value="Gln-synt_C"/>
    <property type="match status" value="1"/>
</dbReference>
<feature type="binding site" evidence="16">
    <location>
        <position position="209"/>
    </location>
    <ligand>
        <name>Mg(2+)</name>
        <dbReference type="ChEBI" id="CHEBI:18420"/>
        <label>1</label>
    </ligand>
</feature>
<keyword evidence="5" id="KW-0963">Cytoplasm</keyword>
<dbReference type="Pfam" id="PF03951">
    <property type="entry name" value="Gln-synt_N"/>
    <property type="match status" value="1"/>
</dbReference>
<dbReference type="EC" id="6.3.1.2" evidence="3"/>
<evidence type="ECO:0000256" key="8">
    <source>
        <dbReference type="ARBA" id="ARBA00022741"/>
    </source>
</evidence>
<dbReference type="GO" id="GO:0005524">
    <property type="term" value="F:ATP binding"/>
    <property type="evidence" value="ECO:0007669"/>
    <property type="project" value="UniProtKB-KW"/>
</dbReference>
<evidence type="ECO:0000256" key="18">
    <source>
        <dbReference type="RuleBase" id="RU000384"/>
    </source>
</evidence>
<feature type="binding site" evidence="15">
    <location>
        <begin position="260"/>
        <end position="262"/>
    </location>
    <ligand>
        <name>ATP</name>
        <dbReference type="ChEBI" id="CHEBI:30616"/>
    </ligand>
</feature>
<feature type="binding site" evidence="16">
    <location>
        <position position="202"/>
    </location>
    <ligand>
        <name>Mg(2+)</name>
        <dbReference type="ChEBI" id="CHEBI:18420"/>
        <label>1</label>
    </ligand>
</feature>
<evidence type="ECO:0000313" key="21">
    <source>
        <dbReference type="EMBL" id="ACV64470.1"/>
    </source>
</evidence>
<dbReference type="PROSITE" id="PS51987">
    <property type="entry name" value="GS_CATALYTIC"/>
    <property type="match status" value="1"/>
</dbReference>
<dbReference type="PROSITE" id="PS00181">
    <property type="entry name" value="GLNA_ATP"/>
    <property type="match status" value="1"/>
</dbReference>
<dbReference type="EMBL" id="CP001720">
    <property type="protein sequence ID" value="ACV64470.1"/>
    <property type="molecule type" value="Genomic_DNA"/>
</dbReference>
<dbReference type="STRING" id="485916.Dtox_3763"/>
<feature type="binding site" evidence="16">
    <location>
        <position position="258"/>
    </location>
    <ligand>
        <name>Mg(2+)</name>
        <dbReference type="ChEBI" id="CHEBI:18420"/>
        <label>1</label>
    </ligand>
</feature>
<comment type="cofactor">
    <cofactor evidence="16">
        <name>Mg(2+)</name>
        <dbReference type="ChEBI" id="CHEBI:18420"/>
    </cofactor>
    <text evidence="16">Binds 2 Mg(2+) ions per subunit.</text>
</comment>
<dbReference type="InterPro" id="IPR004809">
    <property type="entry name" value="Gln_synth_I"/>
</dbReference>
<evidence type="ECO:0000256" key="9">
    <source>
        <dbReference type="ARBA" id="ARBA00022840"/>
    </source>
</evidence>
<dbReference type="PROSITE" id="PS51986">
    <property type="entry name" value="GS_BETA_GRASP"/>
    <property type="match status" value="1"/>
</dbReference>
<reference evidence="21 22" key="1">
    <citation type="journal article" date="2009" name="Stand. Genomic Sci.">
        <title>Complete genome sequence of Desulfotomaculum acetoxidans type strain (5575).</title>
        <authorList>
            <person name="Spring S."/>
            <person name="Lapidus A."/>
            <person name="Schroder M."/>
            <person name="Gleim D."/>
            <person name="Sims D."/>
            <person name="Meincke L."/>
            <person name="Glavina Del Rio T."/>
            <person name="Tice H."/>
            <person name="Copeland A."/>
            <person name="Cheng J.F."/>
            <person name="Lucas S."/>
            <person name="Chen F."/>
            <person name="Nolan M."/>
            <person name="Bruce D."/>
            <person name="Goodwin L."/>
            <person name="Pitluck S."/>
            <person name="Ivanova N."/>
            <person name="Mavromatis K."/>
            <person name="Mikhailova N."/>
            <person name="Pati A."/>
            <person name="Chen A."/>
            <person name="Palaniappan K."/>
            <person name="Land M."/>
            <person name="Hauser L."/>
            <person name="Chang Y.J."/>
            <person name="Jeffries C.D."/>
            <person name="Chain P."/>
            <person name="Saunders E."/>
            <person name="Brettin T."/>
            <person name="Detter J.C."/>
            <person name="Goker M."/>
            <person name="Bristow J."/>
            <person name="Eisen J.A."/>
            <person name="Markowitz V."/>
            <person name="Hugenholtz P."/>
            <person name="Kyrpides N.C."/>
            <person name="Klenk H.P."/>
            <person name="Han C."/>
        </authorList>
    </citation>
    <scope>NUCLEOTIDE SEQUENCE [LARGE SCALE GENOMIC DNA]</scope>
    <source>
        <strain evidence="22">ATCC 49208 / DSM 771 / VKM B-1644</strain>
    </source>
</reference>
<evidence type="ECO:0000256" key="12">
    <source>
        <dbReference type="ARBA" id="ARBA00030668"/>
    </source>
</evidence>
<feature type="binding site" evidence="16">
    <location>
        <position position="147"/>
    </location>
    <ligand>
        <name>Mg(2+)</name>
        <dbReference type="ChEBI" id="CHEBI:18420"/>
        <label>1</label>
    </ligand>
</feature>
<evidence type="ECO:0000256" key="7">
    <source>
        <dbReference type="ARBA" id="ARBA00022723"/>
    </source>
</evidence>
<dbReference type="InterPro" id="IPR008147">
    <property type="entry name" value="Gln_synt_N"/>
</dbReference>
<dbReference type="GO" id="GO:0046872">
    <property type="term" value="F:metal ion binding"/>
    <property type="evidence" value="ECO:0007669"/>
    <property type="project" value="UniProtKB-KW"/>
</dbReference>
<evidence type="ECO:0000256" key="14">
    <source>
        <dbReference type="PIRSR" id="PIRSR604809-1"/>
    </source>
</evidence>
<dbReference type="GO" id="GO:0005737">
    <property type="term" value="C:cytoplasm"/>
    <property type="evidence" value="ECO:0007669"/>
    <property type="project" value="UniProtKB-SubCell"/>
</dbReference>
<keyword evidence="7 16" id="KW-0479">Metal-binding</keyword>
<keyword evidence="22" id="KW-1185">Reference proteome</keyword>
<dbReference type="GO" id="GO:0004356">
    <property type="term" value="F:glutamine synthetase activity"/>
    <property type="evidence" value="ECO:0007669"/>
    <property type="project" value="UniProtKB-EC"/>
</dbReference>
<feature type="binding site" evidence="14">
    <location>
        <position position="350"/>
    </location>
    <ligand>
        <name>L-glutamate</name>
        <dbReference type="ChEBI" id="CHEBI:29985"/>
    </ligand>
</feature>
<name>C8VX74_DESAS</name>
<dbReference type="SUPFAM" id="SSF55931">
    <property type="entry name" value="Glutamine synthetase/guanido kinase"/>
    <property type="match status" value="1"/>
</dbReference>
<dbReference type="Pfam" id="PF00120">
    <property type="entry name" value="Gln-synt_C"/>
    <property type="match status" value="1"/>
</dbReference>
<evidence type="ECO:0000256" key="3">
    <source>
        <dbReference type="ARBA" id="ARBA00012937"/>
    </source>
</evidence>
<comment type="similarity">
    <text evidence="2 17 18">Belongs to the glutamine synthetase family.</text>
</comment>
<dbReference type="Gene3D" id="3.10.20.70">
    <property type="entry name" value="Glutamine synthetase, N-terminal domain"/>
    <property type="match status" value="1"/>
</dbReference>
<evidence type="ECO:0000313" key="22">
    <source>
        <dbReference type="Proteomes" id="UP000002217"/>
    </source>
</evidence>